<feature type="region of interest" description="Disordered" evidence="1">
    <location>
        <begin position="1"/>
        <end position="303"/>
    </location>
</feature>
<feature type="compositionally biased region" description="Basic and acidic residues" evidence="1">
    <location>
        <begin position="12"/>
        <end position="27"/>
    </location>
</feature>
<reference evidence="2" key="4">
    <citation type="submission" date="2025-08" db="UniProtKB">
        <authorList>
            <consortium name="Ensembl"/>
        </authorList>
    </citation>
    <scope>IDENTIFICATION</scope>
</reference>
<evidence type="ECO:0000256" key="1">
    <source>
        <dbReference type="SAM" id="MobiDB-lite"/>
    </source>
</evidence>
<dbReference type="Ensembl" id="ENSEEET00000011586.2">
    <property type="protein sequence ID" value="ENSEEEP00000011451.2"/>
    <property type="gene ID" value="ENSEEEG00000005785.2"/>
</dbReference>
<dbReference type="GeneTree" id="ENSGT00390000013820"/>
<dbReference type="AlphaFoldDB" id="A0A4W4EI39"/>
<keyword evidence="3" id="KW-1185">Reference proteome</keyword>
<organism evidence="2 3">
    <name type="scientific">Electrophorus electricus</name>
    <name type="common">Electric eel</name>
    <name type="synonym">Gymnotus electricus</name>
    <dbReference type="NCBI Taxonomy" id="8005"/>
    <lineage>
        <taxon>Eukaryota</taxon>
        <taxon>Metazoa</taxon>
        <taxon>Chordata</taxon>
        <taxon>Craniata</taxon>
        <taxon>Vertebrata</taxon>
        <taxon>Euteleostomi</taxon>
        <taxon>Actinopterygii</taxon>
        <taxon>Neopterygii</taxon>
        <taxon>Teleostei</taxon>
        <taxon>Ostariophysi</taxon>
        <taxon>Gymnotiformes</taxon>
        <taxon>Gymnotoidei</taxon>
        <taxon>Gymnotidae</taxon>
        <taxon>Electrophorus</taxon>
    </lineage>
</organism>
<dbReference type="OMA" id="HRRVNQA"/>
<evidence type="ECO:0000313" key="2">
    <source>
        <dbReference type="Ensembl" id="ENSEEEP00000011451.2"/>
    </source>
</evidence>
<reference evidence="3" key="1">
    <citation type="journal article" date="2014" name="Science">
        <title>Nonhuman genetics. Genomic basis for the convergent evolution of electric organs.</title>
        <authorList>
            <person name="Gallant J.R."/>
            <person name="Traeger L.L."/>
            <person name="Volkening J.D."/>
            <person name="Moffett H."/>
            <person name="Chen P.H."/>
            <person name="Novina C.D."/>
            <person name="Phillips G.N.Jr."/>
            <person name="Anand R."/>
            <person name="Wells G.B."/>
            <person name="Pinch M."/>
            <person name="Guth R."/>
            <person name="Unguez G.A."/>
            <person name="Albert J.S."/>
            <person name="Zakon H.H."/>
            <person name="Samanta M.P."/>
            <person name="Sussman M.R."/>
        </authorList>
    </citation>
    <scope>NUCLEOTIDE SEQUENCE [LARGE SCALE GENOMIC DNA]</scope>
</reference>
<dbReference type="PANTHER" id="PTHR22529:SF1">
    <property type="entry name" value="EPITHELIAL-STROMAL INTERACTION PROTEIN 1"/>
    <property type="match status" value="1"/>
</dbReference>
<protein>
    <recommendedName>
        <fullName evidence="4">CUE domain-containing protein</fullName>
    </recommendedName>
</protein>
<dbReference type="Proteomes" id="UP000314983">
    <property type="component" value="Chromosome 2"/>
</dbReference>
<reference evidence="2" key="5">
    <citation type="submission" date="2025-09" db="UniProtKB">
        <authorList>
            <consortium name="Ensembl"/>
        </authorList>
    </citation>
    <scope>IDENTIFICATION</scope>
</reference>
<gene>
    <name evidence="2" type="primary">EPSTI1</name>
</gene>
<feature type="compositionally biased region" description="Basic and acidic residues" evidence="1">
    <location>
        <begin position="211"/>
        <end position="244"/>
    </location>
</feature>
<dbReference type="InterPro" id="IPR026185">
    <property type="entry name" value="EPSTI1"/>
</dbReference>
<dbReference type="STRING" id="8005.ENSEEEP00000011451"/>
<feature type="compositionally biased region" description="Acidic residues" evidence="1">
    <location>
        <begin position="292"/>
        <end position="301"/>
    </location>
</feature>
<reference evidence="3" key="2">
    <citation type="journal article" date="2017" name="Sci. Adv.">
        <title>A tail of two voltages: Proteomic comparison of the three electric organs of the electric eel.</title>
        <authorList>
            <person name="Traeger L.L."/>
            <person name="Sabat G."/>
            <person name="Barrett-Wilt G.A."/>
            <person name="Wells G.B."/>
            <person name="Sussman M.R."/>
        </authorList>
    </citation>
    <scope>NUCLEOTIDE SEQUENCE [LARGE SCALE GENOMIC DNA]</scope>
</reference>
<reference evidence="2" key="3">
    <citation type="submission" date="2020-05" db="EMBL/GenBank/DDBJ databases">
        <title>Electrophorus electricus (electric eel) genome, fEleEle1, primary haplotype.</title>
        <authorList>
            <person name="Myers G."/>
            <person name="Meyer A."/>
            <person name="Fedrigo O."/>
            <person name="Formenti G."/>
            <person name="Rhie A."/>
            <person name="Tracey A."/>
            <person name="Sims Y."/>
            <person name="Jarvis E.D."/>
        </authorList>
    </citation>
    <scope>NUCLEOTIDE SEQUENCE [LARGE SCALE GENOMIC DNA]</scope>
</reference>
<sequence>MNPDSSGTMTPHHHDDGADGNRADKPLQHTQPADQRQLTHIEGYSTVPPNESRRSRMLRIAQKELEDLDRWQDEHRPGPIHLAPEKLGGGVPLAEVRQKQQVDANRAKLQKKLKKEEMNKRARQEEEEKNQKMKAVQREKANRLEMKKKQQEEERREQYQADLQRRKEEFLQRFERSSSVPMATSNSKPTSSWARGHKHREGTEELAALQRKKDDQRRKGEILEEKQSQQEDTRERQMESERLRVNSLFLDRLEARGSGRASESPPRPVEGGNVWQAHRPQDPALSPGPDRAEEEEEEEADHDWAVMRLQSQFPYYERELLEDIVSQCNGSYRQAYDLLSV</sequence>
<dbReference type="GeneID" id="113577122"/>
<proteinExistence type="predicted"/>
<dbReference type="PANTHER" id="PTHR22529">
    <property type="entry name" value="EPITHELIAL-STROMAL INTERACTION PROTEIN 1"/>
    <property type="match status" value="1"/>
</dbReference>
<feature type="compositionally biased region" description="Basic and acidic residues" evidence="1">
    <location>
        <begin position="114"/>
        <end position="176"/>
    </location>
</feature>
<accession>A0A4W4EI39</accession>
<name>A0A4W4EI39_ELEEL</name>
<dbReference type="RefSeq" id="XP_026865408.2">
    <property type="nucleotide sequence ID" value="XM_027009607.2"/>
</dbReference>
<evidence type="ECO:0000313" key="3">
    <source>
        <dbReference type="Proteomes" id="UP000314983"/>
    </source>
</evidence>
<feature type="compositionally biased region" description="Basic and acidic residues" evidence="1">
    <location>
        <begin position="61"/>
        <end position="77"/>
    </location>
</feature>
<evidence type="ECO:0008006" key="4">
    <source>
        <dbReference type="Google" id="ProtNLM"/>
    </source>
</evidence>
<feature type="compositionally biased region" description="Polar residues" evidence="1">
    <location>
        <begin position="177"/>
        <end position="193"/>
    </location>
</feature>
<feature type="compositionally biased region" description="Polar residues" evidence="1">
    <location>
        <begin position="28"/>
        <end position="38"/>
    </location>
</feature>